<keyword evidence="3" id="KW-0813">Transport</keyword>
<evidence type="ECO:0000256" key="1">
    <source>
        <dbReference type="ARBA" id="ARBA00004127"/>
    </source>
</evidence>
<dbReference type="GO" id="GO:0005462">
    <property type="term" value="F:UDP-N-acetylglucosamine transmembrane transporter activity"/>
    <property type="evidence" value="ECO:0007669"/>
    <property type="project" value="TreeGrafter"/>
</dbReference>
<feature type="transmembrane region" description="Helical" evidence="8">
    <location>
        <begin position="150"/>
        <end position="172"/>
    </location>
</feature>
<keyword evidence="6 8" id="KW-1133">Transmembrane helix</keyword>
<protein>
    <submittedName>
        <fullName evidence="10">UDP-xylose and UDP-N-acetylglucosamine transporter</fullName>
    </submittedName>
</protein>
<dbReference type="RefSeq" id="XP_023946708.2">
    <property type="nucleotide sequence ID" value="XM_024090940.2"/>
</dbReference>
<feature type="transmembrane region" description="Helical" evidence="8">
    <location>
        <begin position="119"/>
        <end position="138"/>
    </location>
</feature>
<evidence type="ECO:0000256" key="2">
    <source>
        <dbReference type="ARBA" id="ARBA00010694"/>
    </source>
</evidence>
<evidence type="ECO:0000313" key="9">
    <source>
        <dbReference type="Proteomes" id="UP001652582"/>
    </source>
</evidence>
<proteinExistence type="inferred from homology"/>
<dbReference type="GO" id="GO:0005789">
    <property type="term" value="C:endoplasmic reticulum membrane"/>
    <property type="evidence" value="ECO:0007669"/>
    <property type="project" value="TreeGrafter"/>
</dbReference>
<keyword evidence="9" id="KW-1185">Reference proteome</keyword>
<sequence length="316" mass="35456">MTMSYFKNIAKVFMGCCVSSFLMEIMMEKASNTANFVTFLQFFFISLQGGITLKSRMFTPRIPLKEYFILISLFFITSVANNYVYALHVPSTLHMIIRSASSPASMLVSWYAKKQRPRTTALIGSVIISIGVALAMYGGATVVEQRKGNFLQWCLGVTILLAMLIVGALTGLQQEVLFRKFGKHPVEMLFYTHMVPLPLFLGIYPQLKGIATSLPSTLWLILSINIISQFYCTHSVHELATRETSTTVTFILTLRKFVSLMISTIVFKNNLTVLHVIGTVFVVAGTYFYFDFFAGRNQQPVSYKASKAQSNLKKGN</sequence>
<dbReference type="GO" id="GO:0005464">
    <property type="term" value="F:UDP-xylose transmembrane transporter activity"/>
    <property type="evidence" value="ECO:0007669"/>
    <property type="project" value="TreeGrafter"/>
</dbReference>
<reference evidence="10" key="1">
    <citation type="submission" date="2025-08" db="UniProtKB">
        <authorList>
            <consortium name="RefSeq"/>
        </authorList>
    </citation>
    <scope>IDENTIFICATION</scope>
</reference>
<organism evidence="9 10">
    <name type="scientific">Bicyclus anynana</name>
    <name type="common">Squinting bush brown butterfly</name>
    <dbReference type="NCBI Taxonomy" id="110368"/>
    <lineage>
        <taxon>Eukaryota</taxon>
        <taxon>Metazoa</taxon>
        <taxon>Ecdysozoa</taxon>
        <taxon>Arthropoda</taxon>
        <taxon>Hexapoda</taxon>
        <taxon>Insecta</taxon>
        <taxon>Pterygota</taxon>
        <taxon>Neoptera</taxon>
        <taxon>Endopterygota</taxon>
        <taxon>Lepidoptera</taxon>
        <taxon>Glossata</taxon>
        <taxon>Ditrysia</taxon>
        <taxon>Papilionoidea</taxon>
        <taxon>Nymphalidae</taxon>
        <taxon>Satyrinae</taxon>
        <taxon>Satyrini</taxon>
        <taxon>Mycalesina</taxon>
        <taxon>Bicyclus</taxon>
    </lineage>
</organism>
<evidence type="ECO:0000256" key="5">
    <source>
        <dbReference type="ARBA" id="ARBA00022692"/>
    </source>
</evidence>
<evidence type="ECO:0000256" key="3">
    <source>
        <dbReference type="ARBA" id="ARBA00022448"/>
    </source>
</evidence>
<dbReference type="Pfam" id="PF08449">
    <property type="entry name" value="UAA"/>
    <property type="match status" value="1"/>
</dbReference>
<evidence type="ECO:0000256" key="8">
    <source>
        <dbReference type="SAM" id="Phobius"/>
    </source>
</evidence>
<keyword evidence="7 8" id="KW-0472">Membrane</keyword>
<dbReference type="KEGG" id="bany:112052042"/>
<dbReference type="SUPFAM" id="SSF103481">
    <property type="entry name" value="Multidrug resistance efflux transporter EmrE"/>
    <property type="match status" value="1"/>
</dbReference>
<comment type="subcellular location">
    <subcellularLocation>
        <location evidence="1">Endomembrane system</location>
        <topology evidence="1">Multi-pass membrane protein</topology>
    </subcellularLocation>
</comment>
<evidence type="ECO:0000256" key="4">
    <source>
        <dbReference type="ARBA" id="ARBA00022597"/>
    </source>
</evidence>
<dbReference type="InterPro" id="IPR037185">
    <property type="entry name" value="EmrE-like"/>
</dbReference>
<feature type="transmembrane region" description="Helical" evidence="8">
    <location>
        <begin position="273"/>
        <end position="290"/>
    </location>
</feature>
<name>A0A6J1NP91_BICAN</name>
<keyword evidence="5 8" id="KW-0812">Transmembrane</keyword>
<dbReference type="InterPro" id="IPR013657">
    <property type="entry name" value="SCL35B1-4/HUT1"/>
</dbReference>
<feature type="transmembrane region" description="Helical" evidence="8">
    <location>
        <begin position="67"/>
        <end position="86"/>
    </location>
</feature>
<evidence type="ECO:0000256" key="7">
    <source>
        <dbReference type="ARBA" id="ARBA00023136"/>
    </source>
</evidence>
<dbReference type="GO" id="GO:0000139">
    <property type="term" value="C:Golgi membrane"/>
    <property type="evidence" value="ECO:0007669"/>
    <property type="project" value="TreeGrafter"/>
</dbReference>
<comment type="similarity">
    <text evidence="2">Belongs to the nucleotide-sugar transporter family. SLC35B subfamily.</text>
</comment>
<dbReference type="OrthoDB" id="999962at2759"/>
<dbReference type="PANTHER" id="PTHR10778:SF4">
    <property type="entry name" value="NUCLEOTIDE SUGAR TRANSPORTER SLC35B4"/>
    <property type="match status" value="1"/>
</dbReference>
<dbReference type="Proteomes" id="UP001652582">
    <property type="component" value="Chromosome 4"/>
</dbReference>
<gene>
    <name evidence="10" type="primary">LOC112052042</name>
</gene>
<evidence type="ECO:0000313" key="10">
    <source>
        <dbReference type="RefSeq" id="XP_023946708.2"/>
    </source>
</evidence>
<dbReference type="AlphaFoldDB" id="A0A6J1NP91"/>
<accession>A0A6J1NP91</accession>
<feature type="transmembrane region" description="Helical" evidence="8">
    <location>
        <begin position="33"/>
        <end position="55"/>
    </location>
</feature>
<evidence type="ECO:0000256" key="6">
    <source>
        <dbReference type="ARBA" id="ARBA00022989"/>
    </source>
</evidence>
<dbReference type="PANTHER" id="PTHR10778">
    <property type="entry name" value="SOLUTE CARRIER FAMILY 35 MEMBER B"/>
    <property type="match status" value="1"/>
</dbReference>
<dbReference type="GeneID" id="112052042"/>
<keyword evidence="4" id="KW-0762">Sugar transport</keyword>